<evidence type="ECO:0000256" key="18">
    <source>
        <dbReference type="ARBA" id="ARBA00072467"/>
    </source>
</evidence>
<dbReference type="CDD" id="cd01347">
    <property type="entry name" value="ligand_gated_channel"/>
    <property type="match status" value="1"/>
</dbReference>
<evidence type="ECO:0000256" key="7">
    <source>
        <dbReference type="ARBA" id="ARBA00022692"/>
    </source>
</evidence>
<dbReference type="InterPro" id="IPR010105">
    <property type="entry name" value="TonB_sidphr_rcpt"/>
</dbReference>
<dbReference type="Gene3D" id="2.170.130.10">
    <property type="entry name" value="TonB-dependent receptor, plug domain"/>
    <property type="match status" value="1"/>
</dbReference>
<evidence type="ECO:0000313" key="24">
    <source>
        <dbReference type="Proteomes" id="UP000243413"/>
    </source>
</evidence>
<dbReference type="Proteomes" id="UP000243413">
    <property type="component" value="Chromosome I"/>
</dbReference>
<dbReference type="OrthoDB" id="127311at2"/>
<dbReference type="RefSeq" id="WP_092284032.1">
    <property type="nucleotide sequence ID" value="NZ_LT629763.1"/>
</dbReference>
<keyword evidence="3 19" id="KW-0813">Transport</keyword>
<dbReference type="EMBL" id="LT629763">
    <property type="protein sequence ID" value="SDR94135.1"/>
    <property type="molecule type" value="Genomic_DNA"/>
</dbReference>
<dbReference type="GO" id="GO:0006829">
    <property type="term" value="P:zinc ion transport"/>
    <property type="evidence" value="ECO:0007669"/>
    <property type="project" value="UniProtKB-KW"/>
</dbReference>
<keyword evidence="8 21" id="KW-0732">Signal</keyword>
<evidence type="ECO:0000256" key="5">
    <source>
        <dbReference type="ARBA" id="ARBA00022496"/>
    </source>
</evidence>
<dbReference type="SMART" id="SM00965">
    <property type="entry name" value="STN"/>
    <property type="match status" value="1"/>
</dbReference>
<dbReference type="SUPFAM" id="SSF56935">
    <property type="entry name" value="Porins"/>
    <property type="match status" value="1"/>
</dbReference>
<keyword evidence="13" id="KW-0921">Nickel transport</keyword>
<keyword evidence="10" id="KW-0408">Iron</keyword>
<keyword evidence="4 19" id="KW-1134">Transmembrane beta strand</keyword>
<accession>A0A1H1N5Y1</accession>
<name>A0A1H1N5Y1_9GAMM</name>
<comment type="similarity">
    <text evidence="2 19 20">Belongs to the TonB-dependent receptor family.</text>
</comment>
<organism evidence="23 24">
    <name type="scientific">Halopseudomonas sabulinigri</name>
    <dbReference type="NCBI Taxonomy" id="472181"/>
    <lineage>
        <taxon>Bacteria</taxon>
        <taxon>Pseudomonadati</taxon>
        <taxon>Pseudomonadota</taxon>
        <taxon>Gammaproteobacteria</taxon>
        <taxon>Pseudomonadales</taxon>
        <taxon>Pseudomonadaceae</taxon>
        <taxon>Halopseudomonas</taxon>
    </lineage>
</organism>
<dbReference type="AlphaFoldDB" id="A0A1H1N5Y1"/>
<keyword evidence="5" id="KW-0410">Iron transport</keyword>
<dbReference type="Gene3D" id="2.40.170.20">
    <property type="entry name" value="TonB-dependent receptor, beta-barrel domain"/>
    <property type="match status" value="1"/>
</dbReference>
<dbReference type="FunFam" id="2.170.130.10:FF:000001">
    <property type="entry name" value="Catecholate siderophore TonB-dependent receptor"/>
    <property type="match status" value="1"/>
</dbReference>
<dbReference type="GO" id="GO:0009279">
    <property type="term" value="C:cell outer membrane"/>
    <property type="evidence" value="ECO:0007669"/>
    <property type="project" value="UniProtKB-SubCell"/>
</dbReference>
<comment type="function">
    <text evidence="17">Transports the metallophore pseudopaline, which is involved in the acquisition of nickel and zinc, and thus enables bacterial growth inside the host, where metal access is limited. Is probably involved in the import of pseudopaline-metal complexes.</text>
</comment>
<feature type="chain" id="PRO_5009255239" description="Metal-pseudopaline receptor CntO" evidence="21">
    <location>
        <begin position="39"/>
        <end position="822"/>
    </location>
</feature>
<evidence type="ECO:0000256" key="8">
    <source>
        <dbReference type="ARBA" id="ARBA00022729"/>
    </source>
</evidence>
<evidence type="ECO:0000256" key="6">
    <source>
        <dbReference type="ARBA" id="ARBA00022596"/>
    </source>
</evidence>
<dbReference type="GO" id="GO:0038023">
    <property type="term" value="F:signaling receptor activity"/>
    <property type="evidence" value="ECO:0007669"/>
    <property type="project" value="InterPro"/>
</dbReference>
<dbReference type="InterPro" id="IPR011662">
    <property type="entry name" value="Secretin/TonB_short_N"/>
</dbReference>
<evidence type="ECO:0000256" key="1">
    <source>
        <dbReference type="ARBA" id="ARBA00004571"/>
    </source>
</evidence>
<dbReference type="GO" id="GO:0015344">
    <property type="term" value="F:siderophore uptake transmembrane transporter activity"/>
    <property type="evidence" value="ECO:0007669"/>
    <property type="project" value="TreeGrafter"/>
</dbReference>
<gene>
    <name evidence="23" type="ORF">SAMN05216271_0785</name>
</gene>
<keyword evidence="12 20" id="KW-0798">TonB box</keyword>
<evidence type="ECO:0000256" key="4">
    <source>
        <dbReference type="ARBA" id="ARBA00022452"/>
    </source>
</evidence>
<dbReference type="Pfam" id="PF00593">
    <property type="entry name" value="TonB_dep_Rec_b-barrel"/>
    <property type="match status" value="1"/>
</dbReference>
<dbReference type="Pfam" id="PF07715">
    <property type="entry name" value="Plug"/>
    <property type="match status" value="1"/>
</dbReference>
<evidence type="ECO:0000256" key="9">
    <source>
        <dbReference type="ARBA" id="ARBA00022906"/>
    </source>
</evidence>
<dbReference type="InterPro" id="IPR012910">
    <property type="entry name" value="Plug_dom"/>
</dbReference>
<dbReference type="PROSITE" id="PS52016">
    <property type="entry name" value="TONB_DEPENDENT_REC_3"/>
    <property type="match status" value="1"/>
</dbReference>
<keyword evidence="14 19" id="KW-0472">Membrane</keyword>
<dbReference type="GO" id="GO:0015891">
    <property type="term" value="P:siderophore transport"/>
    <property type="evidence" value="ECO:0007669"/>
    <property type="project" value="InterPro"/>
</dbReference>
<reference evidence="24" key="1">
    <citation type="submission" date="2016-10" db="EMBL/GenBank/DDBJ databases">
        <authorList>
            <person name="Varghese N."/>
            <person name="Submissions S."/>
        </authorList>
    </citation>
    <scope>NUCLEOTIDE SEQUENCE [LARGE SCALE GENOMIC DNA]</scope>
    <source>
        <strain evidence="24">JCM 14963</strain>
    </source>
</reference>
<sequence>MTHAFSRQRVAGAHFARLPLRAAIIAVSLLTSVAQVQAQVQTQPGGVDAQRNSYQVAAGTLANALTDFAAQAGVTVQFKPSLTEGRQSPGLRGEYSVTEGFARLLQGSGLSIEQHGSRVYVLSAAGTDAALLAPLTITGQHAVHLPSAAAGSIVATTSAAGTKTGTPLIRTPQAVNVVTREELQQHGANNVSQALQYTPGLVSQYGNADVRHDWFTVRGFTPGRYLDGLRLPFGVLGYAQPKIASYGLERVEVFKGPASVLYGQNAPGGMINMVSKRPSVAPVREVYAEYGSYDAQQVGFDLGGALTDSGNLLYRLVGQLGESDSRVDYLNEERQFIAPSLTWLIGDDTQLTLLAQYQNIDSDGGGAQPALPAVGTLYGGSPYGKLDADTFIGEPGFDRFSNEQMMAGWEFEHQLNEVWQLRQNLRASRVDTYTQRVQAYSMISPTVLARYAWAFPEDSTTFTVDNQAIARFATGSAEHTLLIGADYQHEDATYDEHFQGTSVSPIDLSTLEYSGDAVKPPLTTRREQDRYQAGLYLQEELQLAGWTFNLGGRYDLAKADSKTTDVLAGTSSTVDQDDEAFTGRFGLVYEFANGIAPYASYSQSFAPTAGVGADGNALKPTEGEQYELGVRYQPASGSSLWTLSVYDLTQQNVLTRDLLTNVRSQTGEVRVRGMELEGKMALRRGLDASVSYALTDSEITRDGNPTVEGNEQPFVPNKQGSAWLNYVVQSSALRGLGLGGGVRYIGKSYGEVANNFESPSVTLFDAVLSYDVGALSQSLEGAQLSLSANNIMNKEYVSYCISSTGCFYDGGRVVTAQVKYNW</sequence>
<evidence type="ECO:0000256" key="20">
    <source>
        <dbReference type="RuleBase" id="RU003357"/>
    </source>
</evidence>
<feature type="domain" description="Secretin/TonB short N-terminal" evidence="22">
    <location>
        <begin position="74"/>
        <end position="125"/>
    </location>
</feature>
<comment type="subcellular location">
    <subcellularLocation>
        <location evidence="1 19">Cell outer membrane</location>
        <topology evidence="1 19">Multi-pass membrane protein</topology>
    </subcellularLocation>
</comment>
<dbReference type="InterPro" id="IPR039426">
    <property type="entry name" value="TonB-dep_rcpt-like"/>
</dbReference>
<feature type="signal peptide" evidence="21">
    <location>
        <begin position="1"/>
        <end position="38"/>
    </location>
</feature>
<evidence type="ECO:0000256" key="15">
    <source>
        <dbReference type="ARBA" id="ARBA00023170"/>
    </source>
</evidence>
<dbReference type="GO" id="GO:0015675">
    <property type="term" value="P:nickel cation transport"/>
    <property type="evidence" value="ECO:0007669"/>
    <property type="project" value="UniProtKB-KW"/>
</dbReference>
<dbReference type="PANTHER" id="PTHR32552:SF68">
    <property type="entry name" value="FERRICHROME OUTER MEMBRANE TRANSPORTER_PHAGE RECEPTOR"/>
    <property type="match status" value="1"/>
</dbReference>
<evidence type="ECO:0000256" key="16">
    <source>
        <dbReference type="ARBA" id="ARBA00023237"/>
    </source>
</evidence>
<dbReference type="FunFam" id="2.40.170.20:FF:000005">
    <property type="entry name" value="TonB-dependent siderophore receptor"/>
    <property type="match status" value="1"/>
</dbReference>
<evidence type="ECO:0000256" key="3">
    <source>
        <dbReference type="ARBA" id="ARBA00022448"/>
    </source>
</evidence>
<dbReference type="PANTHER" id="PTHR32552">
    <property type="entry name" value="FERRICHROME IRON RECEPTOR-RELATED"/>
    <property type="match status" value="1"/>
</dbReference>
<evidence type="ECO:0000256" key="14">
    <source>
        <dbReference type="ARBA" id="ARBA00023136"/>
    </source>
</evidence>
<proteinExistence type="inferred from homology"/>
<keyword evidence="6" id="KW-0533">Nickel</keyword>
<keyword evidence="15" id="KW-0675">Receptor</keyword>
<evidence type="ECO:0000256" key="2">
    <source>
        <dbReference type="ARBA" id="ARBA00009810"/>
    </source>
</evidence>
<keyword evidence="16 19" id="KW-0998">Cell outer membrane</keyword>
<dbReference type="InterPro" id="IPR037066">
    <property type="entry name" value="Plug_dom_sf"/>
</dbReference>
<keyword evidence="7 19" id="KW-0812">Transmembrane</keyword>
<keyword evidence="9" id="KW-0864">Zinc transport</keyword>
<dbReference type="InterPro" id="IPR000531">
    <property type="entry name" value="Beta-barrel_TonB"/>
</dbReference>
<dbReference type="STRING" id="472181.SAMN05216271_0785"/>
<evidence type="ECO:0000256" key="21">
    <source>
        <dbReference type="SAM" id="SignalP"/>
    </source>
</evidence>
<protein>
    <recommendedName>
        <fullName evidence="18">Metal-pseudopaline receptor CntO</fullName>
    </recommendedName>
</protein>
<evidence type="ECO:0000256" key="10">
    <source>
        <dbReference type="ARBA" id="ARBA00023004"/>
    </source>
</evidence>
<evidence type="ECO:0000259" key="22">
    <source>
        <dbReference type="SMART" id="SM00965"/>
    </source>
</evidence>
<dbReference type="InterPro" id="IPR036942">
    <property type="entry name" value="Beta-barrel_TonB_sf"/>
</dbReference>
<dbReference type="NCBIfam" id="TIGR01783">
    <property type="entry name" value="TonB-siderophor"/>
    <property type="match status" value="1"/>
</dbReference>
<evidence type="ECO:0000256" key="13">
    <source>
        <dbReference type="ARBA" id="ARBA00023112"/>
    </source>
</evidence>
<keyword evidence="9" id="KW-0862">Zinc</keyword>
<dbReference type="Gene3D" id="3.55.50.30">
    <property type="match status" value="1"/>
</dbReference>
<evidence type="ECO:0000256" key="19">
    <source>
        <dbReference type="PROSITE-ProRule" id="PRU01360"/>
    </source>
</evidence>
<keyword evidence="11" id="KW-0406">Ion transport</keyword>
<evidence type="ECO:0000256" key="17">
    <source>
        <dbReference type="ARBA" id="ARBA00056786"/>
    </source>
</evidence>
<evidence type="ECO:0000313" key="23">
    <source>
        <dbReference type="EMBL" id="SDR94135.1"/>
    </source>
</evidence>
<evidence type="ECO:0000256" key="12">
    <source>
        <dbReference type="ARBA" id="ARBA00023077"/>
    </source>
</evidence>
<evidence type="ECO:0000256" key="11">
    <source>
        <dbReference type="ARBA" id="ARBA00023065"/>
    </source>
</evidence>
<dbReference type="Pfam" id="PF07660">
    <property type="entry name" value="STN"/>
    <property type="match status" value="1"/>
</dbReference>